<dbReference type="Proteomes" id="UP000050761">
    <property type="component" value="Unassembled WGS sequence"/>
</dbReference>
<dbReference type="PANTHER" id="PTHR46238:SF8">
    <property type="entry name" value="ENDONUCLEASE_EXONUCLEASE_PHOSPHATASE DOMAIN-CONTAINING PROTEIN"/>
    <property type="match status" value="1"/>
</dbReference>
<reference evidence="3" key="2">
    <citation type="submission" date="2019-09" db="UniProtKB">
        <authorList>
            <consortium name="WormBaseParasite"/>
        </authorList>
    </citation>
    <scope>IDENTIFICATION</scope>
</reference>
<dbReference type="PANTHER" id="PTHR46238">
    <property type="entry name" value="REVERSE TRANSCRIPTASE DOMAIN-CONTAINING PROTEIN"/>
    <property type="match status" value="1"/>
</dbReference>
<name>A0A183FSR7_HELPZ</name>
<sequence>MPRTLKGKLYRTVVRPALLYGSECWALSKVQERQLHVEDAELKMREQRLRWYGHVLRRPEDYAINLVLDFEAPGKRP</sequence>
<evidence type="ECO:0000313" key="1">
    <source>
        <dbReference type="EMBL" id="VDO87180.1"/>
    </source>
</evidence>
<proteinExistence type="predicted"/>
<evidence type="ECO:0000313" key="2">
    <source>
        <dbReference type="Proteomes" id="UP000050761"/>
    </source>
</evidence>
<dbReference type="WBParaSite" id="HPBE_0001102401-mRNA-1">
    <property type="protein sequence ID" value="HPBE_0001102401-mRNA-1"/>
    <property type="gene ID" value="HPBE_0001102401"/>
</dbReference>
<dbReference type="EMBL" id="UZAH01026958">
    <property type="protein sequence ID" value="VDO87180.1"/>
    <property type="molecule type" value="Genomic_DNA"/>
</dbReference>
<protein>
    <submittedName>
        <fullName evidence="1 3">Uncharacterized protein</fullName>
    </submittedName>
</protein>
<organism evidence="2 3">
    <name type="scientific">Heligmosomoides polygyrus</name>
    <name type="common">Parasitic roundworm</name>
    <dbReference type="NCBI Taxonomy" id="6339"/>
    <lineage>
        <taxon>Eukaryota</taxon>
        <taxon>Metazoa</taxon>
        <taxon>Ecdysozoa</taxon>
        <taxon>Nematoda</taxon>
        <taxon>Chromadorea</taxon>
        <taxon>Rhabditida</taxon>
        <taxon>Rhabditina</taxon>
        <taxon>Rhabditomorpha</taxon>
        <taxon>Strongyloidea</taxon>
        <taxon>Heligmosomidae</taxon>
        <taxon>Heligmosomoides</taxon>
    </lineage>
</organism>
<accession>A0A3P7YGQ0</accession>
<keyword evidence="2" id="KW-1185">Reference proteome</keyword>
<reference evidence="1 2" key="1">
    <citation type="submission" date="2018-11" db="EMBL/GenBank/DDBJ databases">
        <authorList>
            <consortium name="Pathogen Informatics"/>
        </authorList>
    </citation>
    <scope>NUCLEOTIDE SEQUENCE [LARGE SCALE GENOMIC DNA]</scope>
</reference>
<accession>A0A183FSR7</accession>
<evidence type="ECO:0000313" key="3">
    <source>
        <dbReference type="WBParaSite" id="HPBE_0001102401-mRNA-1"/>
    </source>
</evidence>
<gene>
    <name evidence="1" type="ORF">HPBE_LOCUS11025</name>
</gene>
<dbReference type="AlphaFoldDB" id="A0A183FSR7"/>
<dbReference type="OrthoDB" id="424543at2759"/>